<keyword evidence="4 9" id="KW-1133">Transmembrane helix</keyword>
<gene>
    <name evidence="11" type="ORF">NQ318_001694</name>
</gene>
<dbReference type="AlphaFoldDB" id="A0AAV8Y674"/>
<comment type="caution">
    <text evidence="11">The sequence shown here is derived from an EMBL/GenBank/DDBJ whole genome shotgun (WGS) entry which is preliminary data.</text>
</comment>
<feature type="transmembrane region" description="Helical" evidence="9">
    <location>
        <begin position="121"/>
        <end position="142"/>
    </location>
</feature>
<dbReference type="Gene3D" id="1.20.1250.20">
    <property type="entry name" value="MFS general substrate transporter like domains"/>
    <property type="match status" value="1"/>
</dbReference>
<dbReference type="Proteomes" id="UP001162162">
    <property type="component" value="Unassembled WGS sequence"/>
</dbReference>
<evidence type="ECO:0000256" key="3">
    <source>
        <dbReference type="ARBA" id="ARBA00022692"/>
    </source>
</evidence>
<feature type="transmembrane region" description="Helical" evidence="9">
    <location>
        <begin position="433"/>
        <end position="452"/>
    </location>
</feature>
<dbReference type="SUPFAM" id="SSF103473">
    <property type="entry name" value="MFS general substrate transporter"/>
    <property type="match status" value="1"/>
</dbReference>
<keyword evidence="5 9" id="KW-0472">Membrane</keyword>
<protein>
    <recommendedName>
        <fullName evidence="10">Major facilitator superfamily (MFS) profile domain-containing protein</fullName>
    </recommendedName>
</protein>
<evidence type="ECO:0000256" key="7">
    <source>
        <dbReference type="ARBA" id="ARBA00024348"/>
    </source>
</evidence>
<keyword evidence="8" id="KW-0813">Transport</keyword>
<dbReference type="InterPro" id="IPR050549">
    <property type="entry name" value="MFS_Trehalose_Transporter"/>
</dbReference>
<name>A0AAV8Y674_9CUCU</name>
<dbReference type="InterPro" id="IPR005828">
    <property type="entry name" value="MFS_sugar_transport-like"/>
</dbReference>
<dbReference type="CDD" id="cd17358">
    <property type="entry name" value="MFS_GLUT6_8_Class3_like"/>
    <property type="match status" value="1"/>
</dbReference>
<feature type="transmembrane region" description="Helical" evidence="9">
    <location>
        <begin position="154"/>
        <end position="175"/>
    </location>
</feature>
<comment type="subcellular location">
    <subcellularLocation>
        <location evidence="1">Cell membrane</location>
        <topology evidence="1">Multi-pass membrane protein</topology>
    </subcellularLocation>
</comment>
<keyword evidence="12" id="KW-1185">Reference proteome</keyword>
<feature type="domain" description="Major facilitator superfamily (MFS) profile" evidence="10">
    <location>
        <begin position="23"/>
        <end position="455"/>
    </location>
</feature>
<organism evidence="11 12">
    <name type="scientific">Aromia moschata</name>
    <dbReference type="NCBI Taxonomy" id="1265417"/>
    <lineage>
        <taxon>Eukaryota</taxon>
        <taxon>Metazoa</taxon>
        <taxon>Ecdysozoa</taxon>
        <taxon>Arthropoda</taxon>
        <taxon>Hexapoda</taxon>
        <taxon>Insecta</taxon>
        <taxon>Pterygota</taxon>
        <taxon>Neoptera</taxon>
        <taxon>Endopterygota</taxon>
        <taxon>Coleoptera</taxon>
        <taxon>Polyphaga</taxon>
        <taxon>Cucujiformia</taxon>
        <taxon>Chrysomeloidea</taxon>
        <taxon>Cerambycidae</taxon>
        <taxon>Cerambycinae</taxon>
        <taxon>Callichromatini</taxon>
        <taxon>Aromia</taxon>
    </lineage>
</organism>
<dbReference type="InterPro" id="IPR036259">
    <property type="entry name" value="MFS_trans_sf"/>
</dbReference>
<keyword evidence="2" id="KW-1003">Cell membrane</keyword>
<proteinExistence type="inferred from homology"/>
<dbReference type="PROSITE" id="PS00217">
    <property type="entry name" value="SUGAR_TRANSPORT_2"/>
    <property type="match status" value="1"/>
</dbReference>
<dbReference type="FunFam" id="1.20.1250.20:FF:000055">
    <property type="entry name" value="Facilitated trehalose transporter Tret1-2 homolog"/>
    <property type="match status" value="1"/>
</dbReference>
<evidence type="ECO:0000256" key="9">
    <source>
        <dbReference type="SAM" id="Phobius"/>
    </source>
</evidence>
<feature type="transmembrane region" description="Helical" evidence="9">
    <location>
        <begin position="96"/>
        <end position="115"/>
    </location>
</feature>
<dbReference type="InterPro" id="IPR003663">
    <property type="entry name" value="Sugar/inositol_transpt"/>
</dbReference>
<evidence type="ECO:0000256" key="2">
    <source>
        <dbReference type="ARBA" id="ARBA00022475"/>
    </source>
</evidence>
<dbReference type="InterPro" id="IPR020846">
    <property type="entry name" value="MFS_dom"/>
</dbReference>
<feature type="transmembrane region" description="Helical" evidence="9">
    <location>
        <begin position="66"/>
        <end position="89"/>
    </location>
</feature>
<feature type="transmembrane region" description="Helical" evidence="9">
    <location>
        <begin position="363"/>
        <end position="387"/>
    </location>
</feature>
<dbReference type="EMBL" id="JAPWTK010000194">
    <property type="protein sequence ID" value="KAJ8946182.1"/>
    <property type="molecule type" value="Genomic_DNA"/>
</dbReference>
<keyword evidence="3 9" id="KW-0812">Transmembrane</keyword>
<dbReference type="InterPro" id="IPR005829">
    <property type="entry name" value="Sugar_transporter_CS"/>
</dbReference>
<keyword evidence="6" id="KW-0325">Glycoprotein</keyword>
<evidence type="ECO:0000259" key="10">
    <source>
        <dbReference type="PROSITE" id="PS50850"/>
    </source>
</evidence>
<dbReference type="PANTHER" id="PTHR48021">
    <property type="match status" value="1"/>
</dbReference>
<feature type="transmembrane region" description="Helical" evidence="9">
    <location>
        <begin position="181"/>
        <end position="199"/>
    </location>
</feature>
<dbReference type="Pfam" id="PF00083">
    <property type="entry name" value="Sugar_tr"/>
    <property type="match status" value="1"/>
</dbReference>
<evidence type="ECO:0000256" key="6">
    <source>
        <dbReference type="ARBA" id="ARBA00023180"/>
    </source>
</evidence>
<dbReference type="InterPro" id="IPR044775">
    <property type="entry name" value="MFS_ERD6/Tret1-like"/>
</dbReference>
<comment type="similarity">
    <text evidence="7">Belongs to the major facilitator superfamily. Sugar transporter (TC 2.A.1.1) family. Trehalose transporter subfamily.</text>
</comment>
<evidence type="ECO:0000256" key="8">
    <source>
        <dbReference type="RuleBase" id="RU003346"/>
    </source>
</evidence>
<dbReference type="GO" id="GO:0051119">
    <property type="term" value="F:sugar transmembrane transporter activity"/>
    <property type="evidence" value="ECO:0007669"/>
    <property type="project" value="InterPro"/>
</dbReference>
<evidence type="ECO:0000313" key="12">
    <source>
        <dbReference type="Proteomes" id="UP001162162"/>
    </source>
</evidence>
<feature type="transmembrane region" description="Helical" evidence="9">
    <location>
        <begin position="296"/>
        <end position="319"/>
    </location>
</feature>
<reference evidence="11" key="1">
    <citation type="journal article" date="2023" name="Insect Mol. Biol.">
        <title>Genome sequencing provides insights into the evolution of gene families encoding plant cell wall-degrading enzymes in longhorned beetles.</title>
        <authorList>
            <person name="Shin N.R."/>
            <person name="Okamura Y."/>
            <person name="Kirsch R."/>
            <person name="Pauchet Y."/>
        </authorList>
    </citation>
    <scope>NUCLEOTIDE SEQUENCE</scope>
    <source>
        <strain evidence="11">AMC_N1</strain>
    </source>
</reference>
<feature type="transmembrane region" description="Helical" evidence="9">
    <location>
        <begin position="263"/>
        <end position="284"/>
    </location>
</feature>
<evidence type="ECO:0000256" key="4">
    <source>
        <dbReference type="ARBA" id="ARBA00022989"/>
    </source>
</evidence>
<dbReference type="PROSITE" id="PS50850">
    <property type="entry name" value="MFS"/>
    <property type="match status" value="1"/>
</dbReference>
<evidence type="ECO:0000313" key="11">
    <source>
        <dbReference type="EMBL" id="KAJ8946182.1"/>
    </source>
</evidence>
<evidence type="ECO:0000256" key="1">
    <source>
        <dbReference type="ARBA" id="ARBA00004651"/>
    </source>
</evidence>
<feature type="transmembrane region" description="Helical" evidence="9">
    <location>
        <begin position="408"/>
        <end position="427"/>
    </location>
</feature>
<dbReference type="NCBIfam" id="TIGR00879">
    <property type="entry name" value="SP"/>
    <property type="match status" value="1"/>
</dbReference>
<dbReference type="PRINTS" id="PR00171">
    <property type="entry name" value="SUGRTRNSPORT"/>
</dbReference>
<dbReference type="PANTHER" id="PTHR48021:SF1">
    <property type="entry name" value="GH07001P-RELATED"/>
    <property type="match status" value="1"/>
</dbReference>
<evidence type="ECO:0000256" key="5">
    <source>
        <dbReference type="ARBA" id="ARBA00023136"/>
    </source>
</evidence>
<feature type="transmembrane region" description="Helical" evidence="9">
    <location>
        <begin position="326"/>
        <end position="348"/>
    </location>
</feature>
<dbReference type="GO" id="GO:0005886">
    <property type="term" value="C:plasma membrane"/>
    <property type="evidence" value="ECO:0007669"/>
    <property type="project" value="UniProtKB-SubCell"/>
</dbReference>
<accession>A0AAV8Y674</accession>
<sequence length="468" mass="50970">MSAKKLPQVVAAVCVCIGATAVKLTLKSIHVIVGALGTGTVLGWTSNITDALKEGKLNGFTMDDEMLGWAGSIMTIGAMVMCFPVGWLMDAFGRKPTILIIVIPFVIGWALIAFARHIAMILAGRFLTGVAGGSFCVSAPLYTSEIAQTEIRGLLGTFFQLFITIGILLSGVLGYLLPLPIYHFFCIAVPVVFGVLFIFQSETPVYSINKSKMDKAEKAYRRLRGKDYNPADEIKAIQEQIAKVQGKSFKEAMKTKAAKKATLICFALMFYQQLCGINAVIFYSKEIMISSGSTLAPHWCVIIIGVVQVFATIISTLTVERVGRKLLMMVSEALMALSTALLGIFYSLKNYNAISEDTAKSIGFIPVLSLVIFIIAFSFGAGPIPWLSSAEIFPPEVMAKLSSAAATFNWFLAFLVTKFYLTVANAIGNDITFYIFTVVSITGVFFVLFVMVETKGKTFAEIQDEMNK</sequence>